<dbReference type="InterPro" id="IPR013325">
    <property type="entry name" value="RNA_pol_sigma_r2"/>
</dbReference>
<dbReference type="GO" id="GO:0003700">
    <property type="term" value="F:DNA-binding transcription factor activity"/>
    <property type="evidence" value="ECO:0007669"/>
    <property type="project" value="InterPro"/>
</dbReference>
<dbReference type="Proteomes" id="UP000199643">
    <property type="component" value="Unassembled WGS sequence"/>
</dbReference>
<dbReference type="InterPro" id="IPR007627">
    <property type="entry name" value="RNA_pol_sigma70_r2"/>
</dbReference>
<dbReference type="EMBL" id="FNCH01000006">
    <property type="protein sequence ID" value="SDG40318.1"/>
    <property type="molecule type" value="Genomic_DNA"/>
</dbReference>
<dbReference type="AlphaFoldDB" id="A0A1G7TYR7"/>
<dbReference type="STRING" id="405671.SAMN05421827_10693"/>
<evidence type="ECO:0000313" key="3">
    <source>
        <dbReference type="Proteomes" id="UP000199643"/>
    </source>
</evidence>
<evidence type="ECO:0000259" key="1">
    <source>
        <dbReference type="Pfam" id="PF04542"/>
    </source>
</evidence>
<dbReference type="Pfam" id="PF04542">
    <property type="entry name" value="Sigma70_r2"/>
    <property type="match status" value="1"/>
</dbReference>
<name>A0A1G7TYR7_9SPHI</name>
<reference evidence="3" key="1">
    <citation type="submission" date="2016-10" db="EMBL/GenBank/DDBJ databases">
        <authorList>
            <person name="Varghese N."/>
            <person name="Submissions S."/>
        </authorList>
    </citation>
    <scope>NUCLEOTIDE SEQUENCE [LARGE SCALE GENOMIC DNA]</scope>
    <source>
        <strain evidence="3">DSM 17933</strain>
    </source>
</reference>
<organism evidence="2 3">
    <name type="scientific">Pedobacter terrae</name>
    <dbReference type="NCBI Taxonomy" id="405671"/>
    <lineage>
        <taxon>Bacteria</taxon>
        <taxon>Pseudomonadati</taxon>
        <taxon>Bacteroidota</taxon>
        <taxon>Sphingobacteriia</taxon>
        <taxon>Sphingobacteriales</taxon>
        <taxon>Sphingobacteriaceae</taxon>
        <taxon>Pedobacter</taxon>
    </lineage>
</organism>
<dbReference type="SUPFAM" id="SSF88946">
    <property type="entry name" value="Sigma2 domain of RNA polymerase sigma factors"/>
    <property type="match status" value="1"/>
</dbReference>
<proteinExistence type="predicted"/>
<keyword evidence="3" id="KW-1185">Reference proteome</keyword>
<dbReference type="Gene3D" id="1.10.1740.10">
    <property type="match status" value="1"/>
</dbReference>
<protein>
    <submittedName>
        <fullName evidence="2">Sigma-70 region 2</fullName>
    </submittedName>
</protein>
<evidence type="ECO:0000313" key="2">
    <source>
        <dbReference type="EMBL" id="SDG40318.1"/>
    </source>
</evidence>
<feature type="domain" description="RNA polymerase sigma-70 region 2" evidence="1">
    <location>
        <begin position="42"/>
        <end position="101"/>
    </location>
</feature>
<sequence length="106" mass="12349">MQSLYQRVTHQELSIGHEVDLSDDNFLFTTLEAYDGAAFKALYQRYSAAVYGNIIRYVGNEEKAKLILEQTFCEAWRSFPEFDQTKSRIFTWINRLALQIIKQSAS</sequence>
<gene>
    <name evidence="2" type="ORF">SAMN05421827_10693</name>
</gene>
<accession>A0A1G7TYR7</accession>
<dbReference type="GO" id="GO:0006352">
    <property type="term" value="P:DNA-templated transcription initiation"/>
    <property type="evidence" value="ECO:0007669"/>
    <property type="project" value="InterPro"/>
</dbReference>